<dbReference type="InterPro" id="IPR000719">
    <property type="entry name" value="Prot_kinase_dom"/>
</dbReference>
<dbReference type="OrthoDB" id="347657at2759"/>
<dbReference type="EMBL" id="PJQL01000738">
    <property type="protein sequence ID" value="RCH93118.1"/>
    <property type="molecule type" value="Genomic_DNA"/>
</dbReference>
<feature type="compositionally biased region" description="Low complexity" evidence="11">
    <location>
        <begin position="343"/>
        <end position="356"/>
    </location>
</feature>
<protein>
    <recommendedName>
        <fullName evidence="2">non-specific serine/threonine protein kinase</fullName>
        <ecNumber evidence="2">2.7.11.1</ecNumber>
    </recommendedName>
</protein>
<dbReference type="InterPro" id="IPR039046">
    <property type="entry name" value="PDPK1"/>
</dbReference>
<dbReference type="PROSITE" id="PS00108">
    <property type="entry name" value="PROTEIN_KINASE_ST"/>
    <property type="match status" value="1"/>
</dbReference>
<dbReference type="CDD" id="cd05581">
    <property type="entry name" value="STKc_PDK1"/>
    <property type="match status" value="1"/>
</dbReference>
<evidence type="ECO:0000256" key="7">
    <source>
        <dbReference type="ARBA" id="ARBA00022840"/>
    </source>
</evidence>
<sequence length="506" mass="58452">MVVESPVLNTQVDDPSHPLHHHRRIVTDFEYGDILGEGSYSTVLVGKDKKTEKLYAIKKLDKAHIVKNNKVKYVMIERDALSKMNHPGIIKLYWTFKDNQSLYFVLDLAKNGELYTYIRRLAPFDLNIAQHYAAEILLAIEHIHHQGVIHRDIKPENILLDDNMHIKITDFGSAKILSDQQQQQVQDDSESARSFVGTAEYVSPELLSSEPVSKEADYWAFGCVIYQMLSGKSPFKAPTDYLIFQKIKNLEYTMPDNFPEVAKDIIRQLLVKNPRERLGAGGKIDDIKQHPFFENIDWNNLFIEPSPYAYLREKLAEELRKNPPPQVDDVWFNQDENDPFGDPQQQQSYPPSTYSPPHHHRHHLSQQSSLTRISSSSNKEDKHVVERIGEQSHPLWIPHLYPNESIVKSGRVIRRRGLLFSKKRNLILTNRPRLLYLDPGTDKDKLDGNLRCEIPWTSQLLPELKGKSTFCIHTPDKSYTFEDRNHAQEWVNIINAMLVDSFGVSS</sequence>
<dbReference type="Pfam" id="PF14593">
    <property type="entry name" value="PH_3"/>
    <property type="match status" value="1"/>
</dbReference>
<evidence type="ECO:0000313" key="13">
    <source>
        <dbReference type="EMBL" id="RCH93118.1"/>
    </source>
</evidence>
<comment type="caution">
    <text evidence="13">The sequence shown here is derived from an EMBL/GenBank/DDBJ whole genome shotgun (WGS) entry which is preliminary data.</text>
</comment>
<keyword evidence="7 10" id="KW-0067">ATP-binding</keyword>
<evidence type="ECO:0000256" key="3">
    <source>
        <dbReference type="ARBA" id="ARBA00022527"/>
    </source>
</evidence>
<dbReference type="STRING" id="86630.A0A367JT71"/>
<dbReference type="PANTHER" id="PTHR24356:SF163">
    <property type="entry name" value="3-PHOSPHOINOSITIDE-DEPENDENT PROTEIN KINASE 1-RELATED"/>
    <property type="match status" value="1"/>
</dbReference>
<feature type="region of interest" description="Disordered" evidence="11">
    <location>
        <begin position="323"/>
        <end position="383"/>
    </location>
</feature>
<evidence type="ECO:0000256" key="11">
    <source>
        <dbReference type="SAM" id="MobiDB-lite"/>
    </source>
</evidence>
<evidence type="ECO:0000256" key="10">
    <source>
        <dbReference type="PROSITE-ProRule" id="PRU10141"/>
    </source>
</evidence>
<feature type="binding site" evidence="10">
    <location>
        <position position="59"/>
    </location>
    <ligand>
        <name>ATP</name>
        <dbReference type="ChEBI" id="CHEBI:30616"/>
    </ligand>
</feature>
<proteinExistence type="inferred from homology"/>
<keyword evidence="6 13" id="KW-0418">Kinase</keyword>
<dbReference type="Gene3D" id="1.10.510.10">
    <property type="entry name" value="Transferase(Phosphotransferase) domain 1"/>
    <property type="match status" value="1"/>
</dbReference>
<evidence type="ECO:0000256" key="8">
    <source>
        <dbReference type="ARBA" id="ARBA00047899"/>
    </source>
</evidence>
<accession>A0A367JT71</accession>
<reference evidence="13 14" key="1">
    <citation type="journal article" date="2018" name="G3 (Bethesda)">
        <title>Phylogenetic and Phylogenomic Definition of Rhizopus Species.</title>
        <authorList>
            <person name="Gryganskyi A.P."/>
            <person name="Golan J."/>
            <person name="Dolatabadi S."/>
            <person name="Mondo S."/>
            <person name="Robb S."/>
            <person name="Idnurm A."/>
            <person name="Muszewska A."/>
            <person name="Steczkiewicz K."/>
            <person name="Masonjones S."/>
            <person name="Liao H.L."/>
            <person name="Gajdeczka M.T."/>
            <person name="Anike F."/>
            <person name="Vuek A."/>
            <person name="Anishchenko I.M."/>
            <person name="Voigt K."/>
            <person name="de Hoog G.S."/>
            <person name="Smith M.E."/>
            <person name="Heitman J."/>
            <person name="Vilgalys R."/>
            <person name="Stajich J.E."/>
        </authorList>
    </citation>
    <scope>NUCLEOTIDE SEQUENCE [LARGE SCALE GENOMIC DNA]</scope>
    <source>
        <strain evidence="13 14">CBS 357.93</strain>
    </source>
</reference>
<keyword evidence="3" id="KW-0723">Serine/threonine-protein kinase</keyword>
<evidence type="ECO:0000256" key="9">
    <source>
        <dbReference type="ARBA" id="ARBA00048679"/>
    </source>
</evidence>
<dbReference type="AlphaFoldDB" id="A0A367JT71"/>
<comment type="catalytic activity">
    <reaction evidence="8">
        <text>L-threonyl-[protein] + ATP = O-phospho-L-threonyl-[protein] + ADP + H(+)</text>
        <dbReference type="Rhea" id="RHEA:46608"/>
        <dbReference type="Rhea" id="RHEA-COMP:11060"/>
        <dbReference type="Rhea" id="RHEA-COMP:11605"/>
        <dbReference type="ChEBI" id="CHEBI:15378"/>
        <dbReference type="ChEBI" id="CHEBI:30013"/>
        <dbReference type="ChEBI" id="CHEBI:30616"/>
        <dbReference type="ChEBI" id="CHEBI:61977"/>
        <dbReference type="ChEBI" id="CHEBI:456216"/>
        <dbReference type="EC" id="2.7.11.1"/>
    </reaction>
</comment>
<gene>
    <name evidence="13" type="primary">PDPK1_2</name>
    <name evidence="13" type="ORF">CU097_008122</name>
</gene>
<dbReference type="PANTHER" id="PTHR24356">
    <property type="entry name" value="SERINE/THREONINE-PROTEIN KINASE"/>
    <property type="match status" value="1"/>
</dbReference>
<dbReference type="GO" id="GO:0035556">
    <property type="term" value="P:intracellular signal transduction"/>
    <property type="evidence" value="ECO:0007669"/>
    <property type="project" value="TreeGrafter"/>
</dbReference>
<name>A0A367JT71_RHIAZ</name>
<dbReference type="Proteomes" id="UP000252139">
    <property type="component" value="Unassembled WGS sequence"/>
</dbReference>
<keyword evidence="5 10" id="KW-0547">Nucleotide-binding</keyword>
<evidence type="ECO:0000256" key="4">
    <source>
        <dbReference type="ARBA" id="ARBA00022679"/>
    </source>
</evidence>
<evidence type="ECO:0000313" key="14">
    <source>
        <dbReference type="Proteomes" id="UP000252139"/>
    </source>
</evidence>
<dbReference type="InterPro" id="IPR017441">
    <property type="entry name" value="Protein_kinase_ATP_BS"/>
</dbReference>
<organism evidence="13 14">
    <name type="scientific">Rhizopus azygosporus</name>
    <name type="common">Rhizopus microsporus var. azygosporus</name>
    <dbReference type="NCBI Taxonomy" id="86630"/>
    <lineage>
        <taxon>Eukaryota</taxon>
        <taxon>Fungi</taxon>
        <taxon>Fungi incertae sedis</taxon>
        <taxon>Mucoromycota</taxon>
        <taxon>Mucoromycotina</taxon>
        <taxon>Mucoromycetes</taxon>
        <taxon>Mucorales</taxon>
        <taxon>Mucorineae</taxon>
        <taxon>Rhizopodaceae</taxon>
        <taxon>Rhizopus</taxon>
    </lineage>
</organism>
<dbReference type="GO" id="GO:0005524">
    <property type="term" value="F:ATP binding"/>
    <property type="evidence" value="ECO:0007669"/>
    <property type="project" value="UniProtKB-UniRule"/>
</dbReference>
<dbReference type="SUPFAM" id="SSF50729">
    <property type="entry name" value="PH domain-like"/>
    <property type="match status" value="1"/>
</dbReference>
<dbReference type="Pfam" id="PF00069">
    <property type="entry name" value="Pkinase"/>
    <property type="match status" value="1"/>
</dbReference>
<dbReference type="InterPro" id="IPR050236">
    <property type="entry name" value="Ser_Thr_kinase_AGC"/>
</dbReference>
<keyword evidence="4" id="KW-0808">Transferase</keyword>
<feature type="compositionally biased region" description="Low complexity" evidence="11">
    <location>
        <begin position="365"/>
        <end position="377"/>
    </location>
</feature>
<dbReference type="InterPro" id="IPR011009">
    <property type="entry name" value="Kinase-like_dom_sf"/>
</dbReference>
<dbReference type="InterPro" id="IPR011993">
    <property type="entry name" value="PH-like_dom_sf"/>
</dbReference>
<dbReference type="SMART" id="SM00220">
    <property type="entry name" value="S_TKc"/>
    <property type="match status" value="1"/>
</dbReference>
<dbReference type="Gene3D" id="3.30.200.20">
    <property type="entry name" value="Phosphorylase Kinase, domain 1"/>
    <property type="match status" value="1"/>
</dbReference>
<evidence type="ECO:0000256" key="5">
    <source>
        <dbReference type="ARBA" id="ARBA00022741"/>
    </source>
</evidence>
<keyword evidence="14" id="KW-1185">Reference proteome</keyword>
<comment type="similarity">
    <text evidence="1">Belongs to the protein kinase superfamily. AGC Ser/Thr protein kinase family. PDPK1 subfamily.</text>
</comment>
<dbReference type="InterPro" id="IPR033931">
    <property type="entry name" value="PDK1-typ_PH"/>
</dbReference>
<dbReference type="SUPFAM" id="SSF56112">
    <property type="entry name" value="Protein kinase-like (PK-like)"/>
    <property type="match status" value="1"/>
</dbReference>
<feature type="domain" description="Protein kinase" evidence="12">
    <location>
        <begin position="29"/>
        <end position="293"/>
    </location>
</feature>
<dbReference type="PROSITE" id="PS50011">
    <property type="entry name" value="PROTEIN_KINASE_DOM"/>
    <property type="match status" value="1"/>
</dbReference>
<evidence type="ECO:0000259" key="12">
    <source>
        <dbReference type="PROSITE" id="PS50011"/>
    </source>
</evidence>
<dbReference type="InterPro" id="IPR008271">
    <property type="entry name" value="Ser/Thr_kinase_AS"/>
</dbReference>
<dbReference type="PROSITE" id="PS00107">
    <property type="entry name" value="PROTEIN_KINASE_ATP"/>
    <property type="match status" value="1"/>
</dbReference>
<evidence type="ECO:0000256" key="6">
    <source>
        <dbReference type="ARBA" id="ARBA00022777"/>
    </source>
</evidence>
<evidence type="ECO:0000256" key="2">
    <source>
        <dbReference type="ARBA" id="ARBA00012513"/>
    </source>
</evidence>
<dbReference type="Gene3D" id="2.30.29.30">
    <property type="entry name" value="Pleckstrin-homology domain (PH domain)/Phosphotyrosine-binding domain (PTB)"/>
    <property type="match status" value="1"/>
</dbReference>
<dbReference type="FunFam" id="1.10.510.10:FF:000534">
    <property type="entry name" value="Serine/threonine-protein kinase PKH2"/>
    <property type="match status" value="1"/>
</dbReference>
<comment type="catalytic activity">
    <reaction evidence="9">
        <text>L-seryl-[protein] + ATP = O-phospho-L-seryl-[protein] + ADP + H(+)</text>
        <dbReference type="Rhea" id="RHEA:17989"/>
        <dbReference type="Rhea" id="RHEA-COMP:9863"/>
        <dbReference type="Rhea" id="RHEA-COMP:11604"/>
        <dbReference type="ChEBI" id="CHEBI:15378"/>
        <dbReference type="ChEBI" id="CHEBI:29999"/>
        <dbReference type="ChEBI" id="CHEBI:30616"/>
        <dbReference type="ChEBI" id="CHEBI:83421"/>
        <dbReference type="ChEBI" id="CHEBI:456216"/>
        <dbReference type="EC" id="2.7.11.1"/>
    </reaction>
</comment>
<dbReference type="GO" id="GO:0004674">
    <property type="term" value="F:protein serine/threonine kinase activity"/>
    <property type="evidence" value="ECO:0007669"/>
    <property type="project" value="UniProtKB-KW"/>
</dbReference>
<dbReference type="EC" id="2.7.11.1" evidence="2"/>
<dbReference type="FunFam" id="3.30.200.20:FF:000191">
    <property type="entry name" value="3-phosphoinositide-dependent protein kinase 2-like"/>
    <property type="match status" value="1"/>
</dbReference>
<evidence type="ECO:0000256" key="1">
    <source>
        <dbReference type="ARBA" id="ARBA00010006"/>
    </source>
</evidence>